<keyword evidence="1" id="KW-0808">Transferase</keyword>
<evidence type="ECO:0000313" key="2">
    <source>
        <dbReference type="EMBL" id="LAC20349.1"/>
    </source>
</evidence>
<accession>A0A2P2HWH6</accession>
<dbReference type="EMBL" id="IACF01000359">
    <property type="protein sequence ID" value="LAB66143.1"/>
    <property type="molecule type" value="mRNA"/>
</dbReference>
<evidence type="ECO:0000313" key="1">
    <source>
        <dbReference type="EMBL" id="LAB66143.1"/>
    </source>
</evidence>
<dbReference type="GO" id="GO:0003676">
    <property type="term" value="F:nucleic acid binding"/>
    <property type="evidence" value="ECO:0007669"/>
    <property type="project" value="InterPro"/>
</dbReference>
<sequence>MQDRADDHVENGVILLPEVLLSFTAKEQRVIARYLHHMKTTSADIHKLLVSVCGEAAAPYKLVKDWVWDDSVGLEDDEEANKNAVSTATNGAISPKQILPTDPALVYRMEYLVNKDRRINMDRASDMCMVTKQTAQHVLCDVLGLKKVCERWVPRLWTPEQRAFRVGITDELLQRYEDEGETFLNRIIVGDETLVYYFTPNVIRRTSKGIIHVGEKYKPSIEQVRIYFMLFYDVFGLLLAEPIPNNADIPSNKYATMLRENLTEAYSRKRRGRKLSNCLLLHDNTAPHISKVTQTAMKDIGMENLPHPPASPDLEPHEYWLIPYLRQCMKGAVHTERHGVTTALNHHIKNIKEEEYMKSINRLPARWETCKDTYGLYVLS</sequence>
<organism evidence="1">
    <name type="scientific">Hirondellea gigas</name>
    <dbReference type="NCBI Taxonomy" id="1518452"/>
    <lineage>
        <taxon>Eukaryota</taxon>
        <taxon>Metazoa</taxon>
        <taxon>Ecdysozoa</taxon>
        <taxon>Arthropoda</taxon>
        <taxon>Crustacea</taxon>
        <taxon>Multicrustacea</taxon>
        <taxon>Malacostraca</taxon>
        <taxon>Eumalacostraca</taxon>
        <taxon>Peracarida</taxon>
        <taxon>Amphipoda</taxon>
        <taxon>Amphilochidea</taxon>
        <taxon>Lysianassida</taxon>
        <taxon>Lysianassidira</taxon>
        <taxon>Lysianassoidea</taxon>
        <taxon>Lysianassidae</taxon>
        <taxon>Hirondellea</taxon>
    </lineage>
</organism>
<dbReference type="AlphaFoldDB" id="A0A2P2HWH6"/>
<name>A0A2P2HWH6_9CRUS</name>
<proteinExistence type="evidence at transcript level"/>
<dbReference type="PANTHER" id="PTHR46060:SF1">
    <property type="entry name" value="MARINER MOS1 TRANSPOSASE-LIKE PROTEIN"/>
    <property type="match status" value="1"/>
</dbReference>
<reference evidence="1" key="2">
    <citation type="journal article" date="2018" name="Biosci. Biotechnol. Biochem.">
        <title>Polysaccharide hydrolase of the hadal zone amphipods Hirondellea gigas.</title>
        <authorList>
            <person name="Kobayashi H."/>
            <person name="Nagahama T."/>
            <person name="Arai W."/>
            <person name="Sasagawa Y."/>
            <person name="Umeda M."/>
            <person name="Hayashi T."/>
            <person name="Nikaido I."/>
            <person name="Watanabe H."/>
            <person name="Oguri K."/>
            <person name="Kitazato H."/>
            <person name="Fujioka K."/>
            <person name="Kido Y."/>
            <person name="Takami H."/>
        </authorList>
    </citation>
    <scope>NUCLEOTIDE SEQUENCE</scope>
    <source>
        <tissue evidence="1">Whole body</tissue>
    </source>
</reference>
<dbReference type="PANTHER" id="PTHR46060">
    <property type="entry name" value="MARINER MOS1 TRANSPOSASE-LIKE PROTEIN"/>
    <property type="match status" value="1"/>
</dbReference>
<dbReference type="InterPro" id="IPR052709">
    <property type="entry name" value="Transposase-MT_Hybrid"/>
</dbReference>
<dbReference type="GO" id="GO:0032259">
    <property type="term" value="P:methylation"/>
    <property type="evidence" value="ECO:0007669"/>
    <property type="project" value="UniProtKB-KW"/>
</dbReference>
<dbReference type="EMBL" id="IACT01000979">
    <property type="protein sequence ID" value="LAC20349.1"/>
    <property type="molecule type" value="mRNA"/>
</dbReference>
<dbReference type="Gene3D" id="3.30.420.10">
    <property type="entry name" value="Ribonuclease H-like superfamily/Ribonuclease H"/>
    <property type="match status" value="1"/>
</dbReference>
<protein>
    <submittedName>
        <fullName evidence="1">Histone-lysine N-methyltransferase SETMAR-like</fullName>
    </submittedName>
</protein>
<dbReference type="GO" id="GO:0008168">
    <property type="term" value="F:methyltransferase activity"/>
    <property type="evidence" value="ECO:0007669"/>
    <property type="project" value="UniProtKB-KW"/>
</dbReference>
<keyword evidence="1" id="KW-0489">Methyltransferase</keyword>
<reference evidence="2" key="1">
    <citation type="submission" date="2017-11" db="EMBL/GenBank/DDBJ databases">
        <title>The sensing device of the deep-sea amphipod.</title>
        <authorList>
            <person name="Kobayashi H."/>
            <person name="Nagahama T."/>
            <person name="Arai W."/>
            <person name="Sasagawa Y."/>
            <person name="Umeda M."/>
            <person name="Hayashi T."/>
            <person name="Nikaido I."/>
            <person name="Watanabe H."/>
            <person name="Oguri K."/>
            <person name="Kitazato H."/>
            <person name="Fujioka K."/>
            <person name="Kido Y."/>
            <person name="Takami H."/>
        </authorList>
    </citation>
    <scope>NUCLEOTIDE SEQUENCE</scope>
    <source>
        <tissue evidence="2">Whole body</tissue>
    </source>
</reference>
<dbReference type="InterPro" id="IPR036397">
    <property type="entry name" value="RNaseH_sf"/>
</dbReference>